<accession>A0A5C7W883</accession>
<comment type="caution">
    <text evidence="2">The sequence shown here is derived from an EMBL/GenBank/DDBJ whole genome shotgun (WGS) entry which is preliminary data.</text>
</comment>
<dbReference type="EMBL" id="SSFO01000114">
    <property type="protein sequence ID" value="TXI33303.1"/>
    <property type="molecule type" value="Genomic_DNA"/>
</dbReference>
<reference evidence="2 3" key="1">
    <citation type="submission" date="2018-09" db="EMBL/GenBank/DDBJ databases">
        <title>Metagenome Assembled Genomes from an Advanced Water Purification Facility.</title>
        <authorList>
            <person name="Stamps B.W."/>
            <person name="Spear J.R."/>
        </authorList>
    </citation>
    <scope>NUCLEOTIDE SEQUENCE [LARGE SCALE GENOMIC DNA]</scope>
    <source>
        <strain evidence="2">Bin_52_1</strain>
    </source>
</reference>
<sequence length="274" mass="31643">MSDELLRSPEYLEWLLHTHLKIKKHVSIPWEELTEAEPYTDLLTSNPTLLAALSRIHAAKKRGDEPSDEDLQIYRDKSGPQNPLLKFVKAYNWHHDDSDAGHNWAEHVLTELTHAKALEDLQAFSVRDWYVCAKLLQGDIPVPRRIIGELLEKIITEGEQAKASIPALGIKKPSRGRPSNPVERERYLTSLRYQFHVLTEKEGMTASRAYESIAAKQNKDASTIRRDLERFAIEREQQKKDLQARLAEDREKQARLLEEFMKYQEGTARQPENG</sequence>
<evidence type="ECO:0000313" key="2">
    <source>
        <dbReference type="EMBL" id="TXI33303.1"/>
    </source>
</evidence>
<proteinExistence type="predicted"/>
<organism evidence="2 3">
    <name type="scientific">Aquipseudomonas alcaligenes</name>
    <name type="common">Pseudomonas alcaligenes</name>
    <dbReference type="NCBI Taxonomy" id="43263"/>
    <lineage>
        <taxon>Bacteria</taxon>
        <taxon>Pseudomonadati</taxon>
        <taxon>Pseudomonadota</taxon>
        <taxon>Gammaproteobacteria</taxon>
        <taxon>Pseudomonadales</taxon>
        <taxon>Pseudomonadaceae</taxon>
        <taxon>Aquipseudomonas</taxon>
    </lineage>
</organism>
<protein>
    <submittedName>
        <fullName evidence="2">Uncharacterized protein</fullName>
    </submittedName>
</protein>
<dbReference type="Proteomes" id="UP000321110">
    <property type="component" value="Unassembled WGS sequence"/>
</dbReference>
<keyword evidence="1" id="KW-0175">Coiled coil</keyword>
<evidence type="ECO:0000313" key="3">
    <source>
        <dbReference type="Proteomes" id="UP000321110"/>
    </source>
</evidence>
<feature type="coiled-coil region" evidence="1">
    <location>
        <begin position="232"/>
        <end position="259"/>
    </location>
</feature>
<gene>
    <name evidence="2" type="ORF">E6Q69_06795</name>
</gene>
<name>A0A5C7W883_AQUAC</name>
<dbReference type="AlphaFoldDB" id="A0A5C7W883"/>
<evidence type="ECO:0000256" key="1">
    <source>
        <dbReference type="SAM" id="Coils"/>
    </source>
</evidence>